<dbReference type="PROSITE" id="PS00057">
    <property type="entry name" value="RIBOSOMAL_S18"/>
    <property type="match status" value="1"/>
</dbReference>
<organism evidence="6 7">
    <name type="scientific">Oceaniferula marina</name>
    <dbReference type="NCBI Taxonomy" id="2748318"/>
    <lineage>
        <taxon>Bacteria</taxon>
        <taxon>Pseudomonadati</taxon>
        <taxon>Verrucomicrobiota</taxon>
        <taxon>Verrucomicrobiia</taxon>
        <taxon>Verrucomicrobiales</taxon>
        <taxon>Verrucomicrobiaceae</taxon>
        <taxon>Oceaniferula</taxon>
    </lineage>
</organism>
<dbReference type="GO" id="GO:1990904">
    <property type="term" value="C:ribonucleoprotein complex"/>
    <property type="evidence" value="ECO:0007669"/>
    <property type="project" value="UniProtKB-KW"/>
</dbReference>
<keyword evidence="2 5" id="KW-0689">Ribosomal protein</keyword>
<accession>A0A851GJG4</accession>
<evidence type="ECO:0000256" key="2">
    <source>
        <dbReference type="ARBA" id="ARBA00022980"/>
    </source>
</evidence>
<name>A0A851GJG4_9BACT</name>
<evidence type="ECO:0000256" key="5">
    <source>
        <dbReference type="RuleBase" id="RU003910"/>
    </source>
</evidence>
<dbReference type="SUPFAM" id="SSF46911">
    <property type="entry name" value="Ribosomal protein S18"/>
    <property type="match status" value="1"/>
</dbReference>
<dbReference type="RefSeq" id="WP_178932616.1">
    <property type="nucleotide sequence ID" value="NZ_JACBAZ010000004.1"/>
</dbReference>
<dbReference type="InterPro" id="IPR018275">
    <property type="entry name" value="Ribosomal_bS18_CS"/>
</dbReference>
<dbReference type="AlphaFoldDB" id="A0A851GJG4"/>
<keyword evidence="7" id="KW-1185">Reference proteome</keyword>
<dbReference type="GO" id="GO:0003735">
    <property type="term" value="F:structural constituent of ribosome"/>
    <property type="evidence" value="ECO:0007669"/>
    <property type="project" value="InterPro"/>
</dbReference>
<dbReference type="EMBL" id="JACBAZ010000004">
    <property type="protein sequence ID" value="NWK56011.1"/>
    <property type="molecule type" value="Genomic_DNA"/>
</dbReference>
<dbReference type="InterPro" id="IPR036870">
    <property type="entry name" value="Ribosomal_bS18_sf"/>
</dbReference>
<gene>
    <name evidence="6" type="primary">rpsR</name>
    <name evidence="6" type="ORF">HW115_10335</name>
</gene>
<dbReference type="Proteomes" id="UP000557872">
    <property type="component" value="Unassembled WGS sequence"/>
</dbReference>
<dbReference type="GO" id="GO:0006412">
    <property type="term" value="P:translation"/>
    <property type="evidence" value="ECO:0007669"/>
    <property type="project" value="InterPro"/>
</dbReference>
<reference evidence="6 7" key="1">
    <citation type="submission" date="2020-07" db="EMBL/GenBank/DDBJ databases">
        <title>Roseicoccus Jingziensis gen. nov., sp. nov., isolated from coastal seawater.</title>
        <authorList>
            <person name="Feng X."/>
        </authorList>
    </citation>
    <scope>NUCLEOTIDE SEQUENCE [LARGE SCALE GENOMIC DNA]</scope>
    <source>
        <strain evidence="6 7">N1E253</strain>
    </source>
</reference>
<comment type="similarity">
    <text evidence="1 5">Belongs to the bacterial ribosomal protein bS18 family.</text>
</comment>
<evidence type="ECO:0000313" key="7">
    <source>
        <dbReference type="Proteomes" id="UP000557872"/>
    </source>
</evidence>
<comment type="caution">
    <text evidence="6">The sequence shown here is derived from an EMBL/GenBank/DDBJ whole genome shotgun (WGS) entry which is preliminary data.</text>
</comment>
<keyword evidence="3 5" id="KW-0687">Ribonucleoprotein</keyword>
<dbReference type="PRINTS" id="PR00974">
    <property type="entry name" value="RIBOSOMALS18"/>
</dbReference>
<evidence type="ECO:0000256" key="4">
    <source>
        <dbReference type="ARBA" id="ARBA00035141"/>
    </source>
</evidence>
<dbReference type="PANTHER" id="PTHR13479:SF40">
    <property type="entry name" value="SMALL RIBOSOMAL SUBUNIT PROTEIN BS18M"/>
    <property type="match status" value="1"/>
</dbReference>
<evidence type="ECO:0000256" key="3">
    <source>
        <dbReference type="ARBA" id="ARBA00023274"/>
    </source>
</evidence>
<dbReference type="Pfam" id="PF01084">
    <property type="entry name" value="Ribosomal_S18"/>
    <property type="match status" value="1"/>
</dbReference>
<dbReference type="NCBIfam" id="TIGR00165">
    <property type="entry name" value="S18"/>
    <property type="match status" value="1"/>
</dbReference>
<dbReference type="Gene3D" id="4.10.640.10">
    <property type="entry name" value="Ribosomal protein S18"/>
    <property type="match status" value="1"/>
</dbReference>
<dbReference type="GO" id="GO:0070181">
    <property type="term" value="F:small ribosomal subunit rRNA binding"/>
    <property type="evidence" value="ECO:0007669"/>
    <property type="project" value="TreeGrafter"/>
</dbReference>
<dbReference type="PANTHER" id="PTHR13479">
    <property type="entry name" value="30S RIBOSOMAL PROTEIN S18"/>
    <property type="match status" value="1"/>
</dbReference>
<protein>
    <recommendedName>
        <fullName evidence="4">Small ribosomal subunit protein bS18</fullName>
    </recommendedName>
</protein>
<proteinExistence type="inferred from homology"/>
<evidence type="ECO:0000313" key="6">
    <source>
        <dbReference type="EMBL" id="NWK56011.1"/>
    </source>
</evidence>
<sequence>MSSISTPKNKERRIAYWKANRPMPHRRHDIPEAEINYKNFELLKQFTTETGKILPRRVTGVSAKLHRKITREIKRARACNLIG</sequence>
<dbReference type="GO" id="GO:0005840">
    <property type="term" value="C:ribosome"/>
    <property type="evidence" value="ECO:0007669"/>
    <property type="project" value="UniProtKB-KW"/>
</dbReference>
<evidence type="ECO:0000256" key="1">
    <source>
        <dbReference type="ARBA" id="ARBA00005589"/>
    </source>
</evidence>
<dbReference type="InterPro" id="IPR001648">
    <property type="entry name" value="Ribosomal_bS18"/>
</dbReference>